<dbReference type="EMBL" id="JBAMMX010000010">
    <property type="protein sequence ID" value="KAK6932461.1"/>
    <property type="molecule type" value="Genomic_DNA"/>
</dbReference>
<dbReference type="Pfam" id="PF00249">
    <property type="entry name" value="Myb_DNA-binding"/>
    <property type="match status" value="2"/>
</dbReference>
<feature type="domain" description="HTH myb-type" evidence="7">
    <location>
        <begin position="62"/>
        <end position="116"/>
    </location>
</feature>
<feature type="compositionally biased region" description="Polar residues" evidence="5">
    <location>
        <begin position="216"/>
        <end position="226"/>
    </location>
</feature>
<comment type="caution">
    <text evidence="8">The sequence shown here is derived from an EMBL/GenBank/DDBJ whole genome shotgun (WGS) entry which is preliminary data.</text>
</comment>
<dbReference type="SMART" id="SM00717">
    <property type="entry name" value="SANT"/>
    <property type="match status" value="2"/>
</dbReference>
<dbReference type="InterPro" id="IPR015495">
    <property type="entry name" value="Myb_TF_plants"/>
</dbReference>
<evidence type="ECO:0000259" key="6">
    <source>
        <dbReference type="PROSITE" id="PS50090"/>
    </source>
</evidence>
<dbReference type="GO" id="GO:0003677">
    <property type="term" value="F:DNA binding"/>
    <property type="evidence" value="ECO:0007669"/>
    <property type="project" value="UniProtKB-KW"/>
</dbReference>
<dbReference type="PROSITE" id="PS51294">
    <property type="entry name" value="HTH_MYB"/>
    <property type="match status" value="2"/>
</dbReference>
<sequence length="239" mass="26896">MARAPCCEKAHVKKGSWTAQEDQKLIAYIMEHGITNWRQLPKNAGLARCGKSCRLRWVNYLRPDLKRGNFTKEENDTIIKLHEAMGNRWSAIAARLPGRTDNEIKNHWHTYLKKLPAKENPVPAAQQTQETFNNQSFQNNISKSNGIVYSSTGAFSESESGRSYGAPASPQLSSSIGSLDTFACIAGPSMCEFDQLFLPHDPSMEKEFWENLWADQEQNTSSSSQVVVPREVMRPQSFG</sequence>
<organism evidence="8 9">
    <name type="scientific">Dillenia turbinata</name>
    <dbReference type="NCBI Taxonomy" id="194707"/>
    <lineage>
        <taxon>Eukaryota</taxon>
        <taxon>Viridiplantae</taxon>
        <taxon>Streptophyta</taxon>
        <taxon>Embryophyta</taxon>
        <taxon>Tracheophyta</taxon>
        <taxon>Spermatophyta</taxon>
        <taxon>Magnoliopsida</taxon>
        <taxon>eudicotyledons</taxon>
        <taxon>Gunneridae</taxon>
        <taxon>Pentapetalae</taxon>
        <taxon>Dilleniales</taxon>
        <taxon>Dilleniaceae</taxon>
        <taxon>Dillenia</taxon>
    </lineage>
</organism>
<dbReference type="PANTHER" id="PTHR10641">
    <property type="entry name" value="MYB FAMILY TRANSCRIPTION FACTOR"/>
    <property type="match status" value="1"/>
</dbReference>
<keyword evidence="3" id="KW-0238">DNA-binding</keyword>
<dbReference type="SUPFAM" id="SSF46689">
    <property type="entry name" value="Homeodomain-like"/>
    <property type="match status" value="1"/>
</dbReference>
<feature type="domain" description="HTH myb-type" evidence="7">
    <location>
        <begin position="9"/>
        <end position="61"/>
    </location>
</feature>
<evidence type="ECO:0000256" key="1">
    <source>
        <dbReference type="ARBA" id="ARBA00004123"/>
    </source>
</evidence>
<dbReference type="GO" id="GO:0005634">
    <property type="term" value="C:nucleus"/>
    <property type="evidence" value="ECO:0007669"/>
    <property type="project" value="UniProtKB-SubCell"/>
</dbReference>
<feature type="region of interest" description="Disordered" evidence="5">
    <location>
        <begin position="216"/>
        <end position="239"/>
    </location>
</feature>
<dbReference type="CDD" id="cd00167">
    <property type="entry name" value="SANT"/>
    <property type="match status" value="2"/>
</dbReference>
<dbReference type="PANTHER" id="PTHR10641:SF1355">
    <property type="entry name" value="MYB-RELATED PROTEIN MYB4-LIKE"/>
    <property type="match status" value="1"/>
</dbReference>
<evidence type="ECO:0000256" key="5">
    <source>
        <dbReference type="SAM" id="MobiDB-lite"/>
    </source>
</evidence>
<gene>
    <name evidence="8" type="ORF">RJ641_002085</name>
</gene>
<evidence type="ECO:0000256" key="4">
    <source>
        <dbReference type="ARBA" id="ARBA00023242"/>
    </source>
</evidence>
<keyword evidence="2" id="KW-0677">Repeat</keyword>
<dbReference type="FunFam" id="1.10.10.60:FF:000001">
    <property type="entry name" value="MYB-related transcription factor"/>
    <property type="match status" value="1"/>
</dbReference>
<dbReference type="InterPro" id="IPR009057">
    <property type="entry name" value="Homeodomain-like_sf"/>
</dbReference>
<keyword evidence="4" id="KW-0539">Nucleus</keyword>
<accession>A0AAN8ZBW1</accession>
<name>A0AAN8ZBW1_9MAGN</name>
<proteinExistence type="predicted"/>
<dbReference type="Gene3D" id="1.10.10.60">
    <property type="entry name" value="Homeodomain-like"/>
    <property type="match status" value="2"/>
</dbReference>
<evidence type="ECO:0000256" key="2">
    <source>
        <dbReference type="ARBA" id="ARBA00022737"/>
    </source>
</evidence>
<feature type="domain" description="Myb-like" evidence="6">
    <location>
        <begin position="9"/>
        <end position="61"/>
    </location>
</feature>
<dbReference type="PROSITE" id="PS50090">
    <property type="entry name" value="MYB_LIKE"/>
    <property type="match status" value="2"/>
</dbReference>
<keyword evidence="9" id="KW-1185">Reference proteome</keyword>
<evidence type="ECO:0000313" key="8">
    <source>
        <dbReference type="EMBL" id="KAK6932461.1"/>
    </source>
</evidence>
<evidence type="ECO:0000259" key="7">
    <source>
        <dbReference type="PROSITE" id="PS51294"/>
    </source>
</evidence>
<dbReference type="InterPro" id="IPR001005">
    <property type="entry name" value="SANT/Myb"/>
</dbReference>
<reference evidence="8 9" key="1">
    <citation type="submission" date="2023-12" db="EMBL/GenBank/DDBJ databases">
        <title>A high-quality genome assembly for Dillenia turbinata (Dilleniales).</title>
        <authorList>
            <person name="Chanderbali A."/>
        </authorList>
    </citation>
    <scope>NUCLEOTIDE SEQUENCE [LARGE SCALE GENOMIC DNA]</scope>
    <source>
        <strain evidence="8">LSX21</strain>
        <tissue evidence="8">Leaf</tissue>
    </source>
</reference>
<dbReference type="Proteomes" id="UP001370490">
    <property type="component" value="Unassembled WGS sequence"/>
</dbReference>
<evidence type="ECO:0000313" key="9">
    <source>
        <dbReference type="Proteomes" id="UP001370490"/>
    </source>
</evidence>
<evidence type="ECO:0000256" key="3">
    <source>
        <dbReference type="ARBA" id="ARBA00023125"/>
    </source>
</evidence>
<feature type="domain" description="Myb-like" evidence="6">
    <location>
        <begin position="62"/>
        <end position="112"/>
    </location>
</feature>
<dbReference type="AlphaFoldDB" id="A0AAN8ZBW1"/>
<dbReference type="InterPro" id="IPR017930">
    <property type="entry name" value="Myb_dom"/>
</dbReference>
<comment type="subcellular location">
    <subcellularLocation>
        <location evidence="1">Nucleus</location>
    </subcellularLocation>
</comment>
<protein>
    <submittedName>
        <fullName evidence="8">SANT/Myb domain</fullName>
    </submittedName>
</protein>